<comment type="subcellular location">
    <subcellularLocation>
        <location evidence="5">Cytoplasm</location>
    </subcellularLocation>
</comment>
<keyword evidence="6" id="KW-0413">Isomerase</keyword>
<dbReference type="FunFam" id="2.40.10.240:FF:000002">
    <property type="entry name" value="S-adenosylmethionine:tRNA ribosyltransferase-isomerase"/>
    <property type="match status" value="1"/>
</dbReference>
<name>A0A523UQ82_UNCAE</name>
<keyword evidence="4 5" id="KW-0671">Queuosine biosynthesis</keyword>
<keyword evidence="6" id="KW-0328">Glycosyltransferase</keyword>
<reference evidence="6 7" key="1">
    <citation type="submission" date="2019-03" db="EMBL/GenBank/DDBJ databases">
        <title>Metabolic potential of uncultured bacteria and archaea associated with petroleum seepage in deep-sea sediments.</title>
        <authorList>
            <person name="Dong X."/>
            <person name="Hubert C."/>
        </authorList>
    </citation>
    <scope>NUCLEOTIDE SEQUENCE [LARGE SCALE GENOMIC DNA]</scope>
    <source>
        <strain evidence="6">E29_bin78</strain>
    </source>
</reference>
<evidence type="ECO:0000313" key="6">
    <source>
        <dbReference type="EMBL" id="TET44690.1"/>
    </source>
</evidence>
<dbReference type="NCBIfam" id="NF001140">
    <property type="entry name" value="PRK00147.1"/>
    <property type="match status" value="1"/>
</dbReference>
<dbReference type="Gene3D" id="3.40.1780.10">
    <property type="entry name" value="QueA-like"/>
    <property type="match status" value="1"/>
</dbReference>
<dbReference type="InterPro" id="IPR042119">
    <property type="entry name" value="QueA_dom2"/>
</dbReference>
<comment type="subunit">
    <text evidence="5">Monomer.</text>
</comment>
<dbReference type="Proteomes" id="UP000320679">
    <property type="component" value="Unassembled WGS sequence"/>
</dbReference>
<evidence type="ECO:0000256" key="1">
    <source>
        <dbReference type="ARBA" id="ARBA00022490"/>
    </source>
</evidence>
<comment type="caution">
    <text evidence="6">The sequence shown here is derived from an EMBL/GenBank/DDBJ whole genome shotgun (WGS) entry which is preliminary data.</text>
</comment>
<evidence type="ECO:0000256" key="4">
    <source>
        <dbReference type="ARBA" id="ARBA00022785"/>
    </source>
</evidence>
<protein>
    <recommendedName>
        <fullName evidence="5">S-adenosylmethionine:tRNA ribosyltransferase-isomerase</fullName>
        <ecNumber evidence="5">2.4.99.17</ecNumber>
    </recommendedName>
    <alternativeName>
        <fullName evidence="5">Queuosine biosynthesis protein QueA</fullName>
    </alternativeName>
</protein>
<sequence>MKLQDFNYHLPKSLVAQEASFPRDSSRLLVLWRENGNMEHRRFSELPDFLRKGDVVVLNNTKVIPARLKGKKRKTGGRAQILLLERKKEALWSCLLKPARRLKVGAEIYFPGANLKAVVRGRNGENQHLIEFEPSEGLEEIITQIGEVPLPPYIKREKGPTSEDVTAYQTVYARHEGAVAAPTAGLHFTSSLLKEIEKRAIDVVEITLHTGWASFKSLDKPEIEENEIPREYFRISPSAASRINEARRKGGRVVAVGTTTTRALETRAARSGEVSAGEGWTSLFIYPGYEFRLVDALITNFHMPRSSLLLLACAFVGRKKLMAVYKEAIENHYRFLSFGDAMLII</sequence>
<comment type="catalytic activity">
    <reaction evidence="5">
        <text>7-aminomethyl-7-carbaguanosine(34) in tRNA + S-adenosyl-L-methionine = epoxyqueuosine(34) in tRNA + adenine + L-methionine + 2 H(+)</text>
        <dbReference type="Rhea" id="RHEA:32155"/>
        <dbReference type="Rhea" id="RHEA-COMP:10342"/>
        <dbReference type="Rhea" id="RHEA-COMP:18582"/>
        <dbReference type="ChEBI" id="CHEBI:15378"/>
        <dbReference type="ChEBI" id="CHEBI:16708"/>
        <dbReference type="ChEBI" id="CHEBI:57844"/>
        <dbReference type="ChEBI" id="CHEBI:59789"/>
        <dbReference type="ChEBI" id="CHEBI:82833"/>
        <dbReference type="ChEBI" id="CHEBI:194443"/>
        <dbReference type="EC" id="2.4.99.17"/>
    </reaction>
</comment>
<dbReference type="PANTHER" id="PTHR30307">
    <property type="entry name" value="S-ADENOSYLMETHIONINE:TRNA RIBOSYLTRANSFERASE-ISOMERASE"/>
    <property type="match status" value="1"/>
</dbReference>
<proteinExistence type="inferred from homology"/>
<dbReference type="InterPro" id="IPR003699">
    <property type="entry name" value="QueA"/>
</dbReference>
<dbReference type="AlphaFoldDB" id="A0A523UQ82"/>
<accession>A0A523UQ82</accession>
<dbReference type="EMBL" id="SOJK01000202">
    <property type="protein sequence ID" value="TET44690.1"/>
    <property type="molecule type" value="Genomic_DNA"/>
</dbReference>
<dbReference type="GO" id="GO:0008616">
    <property type="term" value="P:tRNA queuosine(34) biosynthetic process"/>
    <property type="evidence" value="ECO:0007669"/>
    <property type="project" value="UniProtKB-UniRule"/>
</dbReference>
<dbReference type="UniPathway" id="UPA00392"/>
<evidence type="ECO:0000256" key="2">
    <source>
        <dbReference type="ARBA" id="ARBA00022679"/>
    </source>
</evidence>
<dbReference type="Gene3D" id="2.40.10.240">
    <property type="entry name" value="QueA-like"/>
    <property type="match status" value="1"/>
</dbReference>
<dbReference type="NCBIfam" id="TIGR00113">
    <property type="entry name" value="queA"/>
    <property type="match status" value="1"/>
</dbReference>
<dbReference type="Pfam" id="PF02547">
    <property type="entry name" value="Queuosine_synth"/>
    <property type="match status" value="1"/>
</dbReference>
<dbReference type="InterPro" id="IPR042118">
    <property type="entry name" value="QueA_dom1"/>
</dbReference>
<keyword evidence="2 5" id="KW-0808">Transferase</keyword>
<keyword evidence="3 5" id="KW-0949">S-adenosyl-L-methionine</keyword>
<organism evidence="6 7">
    <name type="scientific">Aerophobetes bacterium</name>
    <dbReference type="NCBI Taxonomy" id="2030807"/>
    <lineage>
        <taxon>Bacteria</taxon>
        <taxon>Candidatus Aerophobota</taxon>
    </lineage>
</organism>
<dbReference type="HAMAP" id="MF_00113">
    <property type="entry name" value="QueA"/>
    <property type="match status" value="1"/>
</dbReference>
<dbReference type="InterPro" id="IPR036100">
    <property type="entry name" value="QueA_sf"/>
</dbReference>
<evidence type="ECO:0000313" key="7">
    <source>
        <dbReference type="Proteomes" id="UP000320679"/>
    </source>
</evidence>
<gene>
    <name evidence="5 6" type="primary">queA</name>
    <name evidence="6" type="ORF">E3J59_04795</name>
</gene>
<comment type="function">
    <text evidence="5">Transfers and isomerizes the ribose moiety from AdoMet to the 7-aminomethyl group of 7-deazaguanine (preQ1-tRNA) to give epoxyqueuosine (oQ-tRNA).</text>
</comment>
<comment type="similarity">
    <text evidence="5">Belongs to the QueA family.</text>
</comment>
<dbReference type="GO" id="GO:0005737">
    <property type="term" value="C:cytoplasm"/>
    <property type="evidence" value="ECO:0007669"/>
    <property type="project" value="UniProtKB-SubCell"/>
</dbReference>
<dbReference type="EC" id="2.4.99.17" evidence="5"/>
<dbReference type="PANTHER" id="PTHR30307:SF0">
    <property type="entry name" value="S-ADENOSYLMETHIONINE:TRNA RIBOSYLTRANSFERASE-ISOMERASE"/>
    <property type="match status" value="1"/>
</dbReference>
<keyword evidence="1 5" id="KW-0963">Cytoplasm</keyword>
<evidence type="ECO:0000256" key="3">
    <source>
        <dbReference type="ARBA" id="ARBA00022691"/>
    </source>
</evidence>
<comment type="pathway">
    <text evidence="5">tRNA modification; tRNA-queuosine biosynthesis.</text>
</comment>
<evidence type="ECO:0000256" key="5">
    <source>
        <dbReference type="HAMAP-Rule" id="MF_00113"/>
    </source>
</evidence>
<dbReference type="GO" id="GO:0051075">
    <property type="term" value="F:S-adenosylmethionine:tRNA ribosyltransferase-isomerase activity"/>
    <property type="evidence" value="ECO:0007669"/>
    <property type="project" value="UniProtKB-EC"/>
</dbReference>
<dbReference type="SUPFAM" id="SSF111337">
    <property type="entry name" value="QueA-like"/>
    <property type="match status" value="1"/>
</dbReference>